<name>A0A8J4XTT8_CHIOP</name>
<evidence type="ECO:0000313" key="2">
    <source>
        <dbReference type="EMBL" id="KAG0713983.1"/>
    </source>
</evidence>
<dbReference type="Proteomes" id="UP000770661">
    <property type="component" value="Unassembled WGS sequence"/>
</dbReference>
<sequence>MQMCKPYRPPNSGGKHVRFRHLGSESDRRTQIGGVESFPYVVLPSCGIDLLSHYTHSSDLTQSLEHSRLQLVRQTGTVAFWMHNGVPNFRLRSCRQARQHHGPTPSPRPYYRDGTRPRPSTPLSWNVSIT</sequence>
<evidence type="ECO:0000256" key="1">
    <source>
        <dbReference type="SAM" id="MobiDB-lite"/>
    </source>
</evidence>
<feature type="region of interest" description="Disordered" evidence="1">
    <location>
        <begin position="95"/>
        <end position="130"/>
    </location>
</feature>
<comment type="caution">
    <text evidence="2">The sequence shown here is derived from an EMBL/GenBank/DDBJ whole genome shotgun (WGS) entry which is preliminary data.</text>
</comment>
<accession>A0A8J4XTT8</accession>
<dbReference type="EMBL" id="JACEEZ010020916">
    <property type="protein sequence ID" value="KAG0713983.1"/>
    <property type="molecule type" value="Genomic_DNA"/>
</dbReference>
<gene>
    <name evidence="2" type="ORF">GWK47_001729</name>
</gene>
<reference evidence="2" key="1">
    <citation type="submission" date="2020-07" db="EMBL/GenBank/DDBJ databases">
        <title>The High-quality genome of the commercially important snow crab, Chionoecetes opilio.</title>
        <authorList>
            <person name="Jeong J.-H."/>
            <person name="Ryu S."/>
        </authorList>
    </citation>
    <scope>NUCLEOTIDE SEQUENCE</scope>
    <source>
        <strain evidence="2">MADBK_172401_WGS</strain>
        <tissue evidence="2">Digestive gland</tissue>
    </source>
</reference>
<organism evidence="2 3">
    <name type="scientific">Chionoecetes opilio</name>
    <name type="common">Atlantic snow crab</name>
    <name type="synonym">Cancer opilio</name>
    <dbReference type="NCBI Taxonomy" id="41210"/>
    <lineage>
        <taxon>Eukaryota</taxon>
        <taxon>Metazoa</taxon>
        <taxon>Ecdysozoa</taxon>
        <taxon>Arthropoda</taxon>
        <taxon>Crustacea</taxon>
        <taxon>Multicrustacea</taxon>
        <taxon>Malacostraca</taxon>
        <taxon>Eumalacostraca</taxon>
        <taxon>Eucarida</taxon>
        <taxon>Decapoda</taxon>
        <taxon>Pleocyemata</taxon>
        <taxon>Brachyura</taxon>
        <taxon>Eubrachyura</taxon>
        <taxon>Majoidea</taxon>
        <taxon>Majidae</taxon>
        <taxon>Chionoecetes</taxon>
    </lineage>
</organism>
<keyword evidence="3" id="KW-1185">Reference proteome</keyword>
<evidence type="ECO:0000313" key="3">
    <source>
        <dbReference type="Proteomes" id="UP000770661"/>
    </source>
</evidence>
<dbReference type="AlphaFoldDB" id="A0A8J4XTT8"/>
<feature type="compositionally biased region" description="Polar residues" evidence="1">
    <location>
        <begin position="121"/>
        <end position="130"/>
    </location>
</feature>
<protein>
    <submittedName>
        <fullName evidence="2">Uncharacterized protein</fullName>
    </submittedName>
</protein>
<proteinExistence type="predicted"/>